<gene>
    <name evidence="1" type="ORF">CRP01_10265</name>
</gene>
<dbReference type="AlphaFoldDB" id="A0A2D0NDT3"/>
<organism evidence="1 2">
    <name type="scientific">Flavilitoribacter nigricans (strain ATCC 23147 / DSM 23189 / NBRC 102662 / NCIMB 1420 / SS-2)</name>
    <name type="common">Lewinella nigricans</name>
    <dbReference type="NCBI Taxonomy" id="1122177"/>
    <lineage>
        <taxon>Bacteria</taxon>
        <taxon>Pseudomonadati</taxon>
        <taxon>Bacteroidota</taxon>
        <taxon>Saprospiria</taxon>
        <taxon>Saprospirales</taxon>
        <taxon>Lewinellaceae</taxon>
        <taxon>Flavilitoribacter</taxon>
    </lineage>
</organism>
<comment type="caution">
    <text evidence="1">The sequence shown here is derived from an EMBL/GenBank/DDBJ whole genome shotgun (WGS) entry which is preliminary data.</text>
</comment>
<sequence length="74" mass="7981">MVFLILSFSACNTSKNQEDLSSQCCGECMEAFSQSPVAVGAAGANCGEFTTGKPISDRCREYFKNNPRTVAECE</sequence>
<dbReference type="EMBL" id="PDUD01000017">
    <property type="protein sequence ID" value="PHN06671.1"/>
    <property type="molecule type" value="Genomic_DNA"/>
</dbReference>
<name>A0A2D0NDT3_FLAN2</name>
<proteinExistence type="predicted"/>
<accession>A0A2D0NDT3</accession>
<evidence type="ECO:0000313" key="1">
    <source>
        <dbReference type="EMBL" id="PHN06671.1"/>
    </source>
</evidence>
<reference evidence="1 2" key="1">
    <citation type="submission" date="2017-10" db="EMBL/GenBank/DDBJ databases">
        <title>The draft genome sequence of Lewinella nigricans NBRC 102662.</title>
        <authorList>
            <person name="Wang K."/>
        </authorList>
    </citation>
    <scope>NUCLEOTIDE SEQUENCE [LARGE SCALE GENOMIC DNA]</scope>
    <source>
        <strain evidence="1 2">NBRC 102662</strain>
    </source>
</reference>
<protein>
    <submittedName>
        <fullName evidence="1">Uncharacterized protein</fullName>
    </submittedName>
</protein>
<keyword evidence="2" id="KW-1185">Reference proteome</keyword>
<dbReference type="Proteomes" id="UP000223913">
    <property type="component" value="Unassembled WGS sequence"/>
</dbReference>
<evidence type="ECO:0000313" key="2">
    <source>
        <dbReference type="Proteomes" id="UP000223913"/>
    </source>
</evidence>